<dbReference type="EMBL" id="NAJQ01001378">
    <property type="protein sequence ID" value="TKA59907.1"/>
    <property type="molecule type" value="Genomic_DNA"/>
</dbReference>
<proteinExistence type="predicted"/>
<organism evidence="1 2">
    <name type="scientific">Friedmanniomyces simplex</name>
    <dbReference type="NCBI Taxonomy" id="329884"/>
    <lineage>
        <taxon>Eukaryota</taxon>
        <taxon>Fungi</taxon>
        <taxon>Dikarya</taxon>
        <taxon>Ascomycota</taxon>
        <taxon>Pezizomycotina</taxon>
        <taxon>Dothideomycetes</taxon>
        <taxon>Dothideomycetidae</taxon>
        <taxon>Mycosphaerellales</taxon>
        <taxon>Teratosphaeriaceae</taxon>
        <taxon>Friedmanniomyces</taxon>
    </lineage>
</organism>
<accession>A0A4U0WC10</accession>
<evidence type="ECO:0000313" key="1">
    <source>
        <dbReference type="EMBL" id="TKA59907.1"/>
    </source>
</evidence>
<name>A0A4U0WC10_9PEZI</name>
<sequence length="118" mass="12593">MLSLTSQCGICGQPLLSSDLTSDPSQHFCGLELNGAASAHLAPSTPHNPLDLAEIGRLYMKNTALKGMQIPTLITPSMSKTSSTPRYTPVVASQRVMTREVAMVNGERVMVEVAVHAK</sequence>
<reference evidence="1 2" key="1">
    <citation type="submission" date="2017-03" db="EMBL/GenBank/DDBJ databases">
        <title>Genomes of endolithic fungi from Antarctica.</title>
        <authorList>
            <person name="Coleine C."/>
            <person name="Masonjones S."/>
            <person name="Stajich J.E."/>
        </authorList>
    </citation>
    <scope>NUCLEOTIDE SEQUENCE [LARGE SCALE GENOMIC DNA]</scope>
    <source>
        <strain evidence="1 2">CCFEE 5184</strain>
    </source>
</reference>
<gene>
    <name evidence="1" type="ORF">B0A55_11582</name>
</gene>
<dbReference type="AlphaFoldDB" id="A0A4U0WC10"/>
<comment type="caution">
    <text evidence="1">The sequence shown here is derived from an EMBL/GenBank/DDBJ whole genome shotgun (WGS) entry which is preliminary data.</text>
</comment>
<evidence type="ECO:0000313" key="2">
    <source>
        <dbReference type="Proteomes" id="UP000309340"/>
    </source>
</evidence>
<protein>
    <submittedName>
        <fullName evidence="1">Uncharacterized protein</fullName>
    </submittedName>
</protein>
<keyword evidence="2" id="KW-1185">Reference proteome</keyword>
<dbReference type="Proteomes" id="UP000309340">
    <property type="component" value="Unassembled WGS sequence"/>
</dbReference>